<dbReference type="PANTHER" id="PTHR43463:SF1">
    <property type="entry name" value="NICOTINATE-NUCLEOTIDE--DIMETHYLBENZIMIDAZOLE PHOSPHORIBOSYLTRANSFERASE"/>
    <property type="match status" value="1"/>
</dbReference>
<evidence type="ECO:0000256" key="4">
    <source>
        <dbReference type="ARBA" id="ARBA00011991"/>
    </source>
</evidence>
<feature type="active site" description="Proton acceptor" evidence="11">
    <location>
        <position position="318"/>
    </location>
</feature>
<dbReference type="NCBIfam" id="TIGR02476">
    <property type="entry name" value="BluB"/>
    <property type="match status" value="1"/>
</dbReference>
<dbReference type="HAMAP" id="MF_00230">
    <property type="entry name" value="CobT"/>
    <property type="match status" value="1"/>
</dbReference>
<dbReference type="Proteomes" id="UP000663505">
    <property type="component" value="Chromosome"/>
</dbReference>
<dbReference type="InterPro" id="IPR023195">
    <property type="entry name" value="Nict_dMeBzImd_PRibTrfase_N"/>
</dbReference>
<evidence type="ECO:0000256" key="8">
    <source>
        <dbReference type="ARBA" id="ARBA00022679"/>
    </source>
</evidence>
<dbReference type="SUPFAM" id="SSF52733">
    <property type="entry name" value="Nicotinate mononucleotide:5,6-dimethylbenzimidazole phosphoribosyltransferase (CobT)"/>
    <property type="match status" value="1"/>
</dbReference>
<dbReference type="PANTHER" id="PTHR43463">
    <property type="entry name" value="NICOTINATE-NUCLEOTIDE--DIMETHYLBENZIMIDAZOLE PHOSPHORIBOSYLTRANSFERASE"/>
    <property type="match status" value="1"/>
</dbReference>
<dbReference type="EC" id="2.4.2.21" evidence="4 11"/>
<dbReference type="CDD" id="cd02439">
    <property type="entry name" value="DMB-PRT_CobT"/>
    <property type="match status" value="1"/>
</dbReference>
<comment type="catalytic activity">
    <reaction evidence="10 11">
        <text>5,6-dimethylbenzimidazole + nicotinate beta-D-ribonucleotide = alpha-ribazole 5'-phosphate + nicotinate + H(+)</text>
        <dbReference type="Rhea" id="RHEA:11196"/>
        <dbReference type="ChEBI" id="CHEBI:15378"/>
        <dbReference type="ChEBI" id="CHEBI:15890"/>
        <dbReference type="ChEBI" id="CHEBI:32544"/>
        <dbReference type="ChEBI" id="CHEBI:57502"/>
        <dbReference type="ChEBI" id="CHEBI:57918"/>
        <dbReference type="EC" id="2.4.2.21"/>
    </reaction>
</comment>
<dbReference type="Gene3D" id="3.40.50.10210">
    <property type="match status" value="1"/>
</dbReference>
<dbReference type="GO" id="GO:0008939">
    <property type="term" value="F:nicotinate-nucleotide-dimethylbenzimidazole phosphoribosyltransferase activity"/>
    <property type="evidence" value="ECO:0007669"/>
    <property type="project" value="UniProtKB-UniRule"/>
</dbReference>
<dbReference type="EMBL" id="CP071182">
    <property type="protein sequence ID" value="QSO48795.1"/>
    <property type="molecule type" value="Genomic_DNA"/>
</dbReference>
<dbReference type="NCBIfam" id="NF000996">
    <property type="entry name" value="PRK00105.1"/>
    <property type="match status" value="1"/>
</dbReference>
<evidence type="ECO:0000256" key="9">
    <source>
        <dbReference type="ARBA" id="ARBA00030686"/>
    </source>
</evidence>
<feature type="domain" description="Nitroreductase" evidence="12">
    <location>
        <begin position="392"/>
        <end position="558"/>
    </location>
</feature>
<evidence type="ECO:0000256" key="5">
    <source>
        <dbReference type="ARBA" id="ARBA00015486"/>
    </source>
</evidence>
<dbReference type="InterPro" id="IPR036087">
    <property type="entry name" value="Nict_dMeBzImd_PRibTrfase_sf"/>
</dbReference>
<dbReference type="KEGG" id="afx:JZ786_07505"/>
<comment type="function">
    <text evidence="1 11">Catalyzes the synthesis of alpha-ribazole-5'-phosphate from nicotinate mononucleotide (NAMN) and 5,6-dimethylbenzimidazole (DMB).</text>
</comment>
<gene>
    <name evidence="11 13" type="primary">cobT</name>
    <name evidence="13" type="ORF">JZ786_07505</name>
</gene>
<evidence type="ECO:0000313" key="13">
    <source>
        <dbReference type="EMBL" id="QSO48795.1"/>
    </source>
</evidence>
<keyword evidence="7 11" id="KW-0328">Glycosyltransferase</keyword>
<sequence>MTSALNRVLGGLPPQNKEVTERARHRLDDLTKPIGSLGILENIILRLAGMTERIIPAVHSPQVLIFAADHGISAEGVSAYKDEVTEQMVVNMCMGSAVSSVLARAQKIPLQVIDVGIRSRVRHPDVLVQKVGLGTKNFVNEPAMTMDQAQRCVEIGIEAVEKHVSQGADIFVVGEMGIGNTTSSTALLSVFLDLSPGLLVGDGTGISTEQKRLKSQLIEAAVKHLSPDTKDPWDVFRKFGGFEIGAMAGAYLACAYHRVPVLLDGVITTAAALFASRVNPAVKDYLIASHESSEPAHVYALAALGLEPLVKWGMHLGEGSGALSVLPVIRNMCQVMAETATFEDARVSNPHRTHHDSEFRPVQGSAGSLMISGSPTVPDFTEAERKAVYKAILARRDIRSFLPDEIDEDALWRILAAAHHGPSVGYMQPWNFILVRDKERLREIQQTVEGERVRAAENYQDLKQDYYLRLKVEGLLQAPLTICVTNDSTRGGPHVLGRNTIPETDLMSTSCAIENMWLAARAEGIGLGWVSIYQKADIRQILRIPEHIDPVALLSVGYTSHFPEIPLLERVGWGKRLDLQSLIYRDYWGNEEDTKS</sequence>
<dbReference type="SUPFAM" id="SSF55469">
    <property type="entry name" value="FMN-dependent nitroreductase-like"/>
    <property type="match status" value="1"/>
</dbReference>
<dbReference type="InterPro" id="IPR003200">
    <property type="entry name" value="Nict_dMeBzImd_PRibTrfase"/>
</dbReference>
<protein>
    <recommendedName>
        <fullName evidence="5 11">Nicotinate-nucleotide--dimethylbenzimidazole phosphoribosyltransferase</fullName>
        <shortName evidence="11">NN:DBI PRT</shortName>
        <ecNumber evidence="4 11">2.4.2.21</ecNumber>
    </recommendedName>
    <alternativeName>
        <fullName evidence="9 11">N(1)-alpha-phosphoribosyltransferase</fullName>
    </alternativeName>
</protein>
<evidence type="ECO:0000259" key="12">
    <source>
        <dbReference type="Pfam" id="PF00881"/>
    </source>
</evidence>
<dbReference type="Pfam" id="PF00881">
    <property type="entry name" value="Nitroreductase"/>
    <property type="match status" value="1"/>
</dbReference>
<dbReference type="GO" id="GO:0016491">
    <property type="term" value="F:oxidoreductase activity"/>
    <property type="evidence" value="ECO:0007669"/>
    <property type="project" value="InterPro"/>
</dbReference>
<evidence type="ECO:0000313" key="14">
    <source>
        <dbReference type="Proteomes" id="UP000663505"/>
    </source>
</evidence>
<dbReference type="Gene3D" id="1.10.1610.10">
    <property type="match status" value="1"/>
</dbReference>
<name>A0A9X7W204_9BACL</name>
<evidence type="ECO:0000256" key="1">
    <source>
        <dbReference type="ARBA" id="ARBA00002197"/>
    </source>
</evidence>
<evidence type="ECO:0000256" key="10">
    <source>
        <dbReference type="ARBA" id="ARBA00047340"/>
    </source>
</evidence>
<dbReference type="InterPro" id="IPR012825">
    <property type="entry name" value="BluB"/>
</dbReference>
<dbReference type="InterPro" id="IPR000415">
    <property type="entry name" value="Nitroreductase-like"/>
</dbReference>
<evidence type="ECO:0000256" key="11">
    <source>
        <dbReference type="HAMAP-Rule" id="MF_00230"/>
    </source>
</evidence>
<dbReference type="GO" id="GO:0009236">
    <property type="term" value="P:cobalamin biosynthetic process"/>
    <property type="evidence" value="ECO:0007669"/>
    <property type="project" value="UniProtKB-UniRule"/>
</dbReference>
<comment type="pathway">
    <text evidence="2 11">Nucleoside biosynthesis; alpha-ribazole biosynthesis; alpha-ribazole from 5,6-dimethylbenzimidazole: step 1/2.</text>
</comment>
<dbReference type="InterPro" id="IPR029479">
    <property type="entry name" value="Nitroreductase"/>
</dbReference>
<evidence type="ECO:0000256" key="7">
    <source>
        <dbReference type="ARBA" id="ARBA00022676"/>
    </source>
</evidence>
<evidence type="ECO:0000256" key="6">
    <source>
        <dbReference type="ARBA" id="ARBA00022573"/>
    </source>
</evidence>
<keyword evidence="6 11" id="KW-0169">Cobalamin biosynthesis</keyword>
<evidence type="ECO:0000256" key="2">
    <source>
        <dbReference type="ARBA" id="ARBA00005049"/>
    </source>
</evidence>
<evidence type="ECO:0000256" key="3">
    <source>
        <dbReference type="ARBA" id="ARBA00007110"/>
    </source>
</evidence>
<keyword evidence="14" id="KW-1185">Reference proteome</keyword>
<dbReference type="InterPro" id="IPR017846">
    <property type="entry name" value="Nict_dMeBzImd_PRibTrfase_bact"/>
</dbReference>
<keyword evidence="8 11" id="KW-0808">Transferase</keyword>
<proteinExistence type="inferred from homology"/>
<comment type="similarity">
    <text evidence="3 11">Belongs to the CobT family.</text>
</comment>
<dbReference type="Gene3D" id="3.40.109.10">
    <property type="entry name" value="NADH Oxidase"/>
    <property type="match status" value="1"/>
</dbReference>
<reference evidence="13 14" key="1">
    <citation type="submission" date="2021-02" db="EMBL/GenBank/DDBJ databases">
        <title>Alicyclobacillus curvatus sp. nov. and Alicyclobacillus mengziensis sp. nov., two acidophilic bacteria isolated from acid mine drainage.</title>
        <authorList>
            <person name="Huang Y."/>
        </authorList>
    </citation>
    <scope>NUCLEOTIDE SEQUENCE [LARGE SCALE GENOMIC DNA]</scope>
    <source>
        <strain evidence="13 14">S30H14</strain>
    </source>
</reference>
<organism evidence="13 14">
    <name type="scientific">Alicyclobacillus mengziensis</name>
    <dbReference type="NCBI Taxonomy" id="2931921"/>
    <lineage>
        <taxon>Bacteria</taxon>
        <taxon>Bacillati</taxon>
        <taxon>Bacillota</taxon>
        <taxon>Bacilli</taxon>
        <taxon>Bacillales</taxon>
        <taxon>Alicyclobacillaceae</taxon>
        <taxon>Alicyclobacillus</taxon>
    </lineage>
</organism>
<dbReference type="NCBIfam" id="TIGR03160">
    <property type="entry name" value="cobT_DBIPRT"/>
    <property type="match status" value="1"/>
</dbReference>
<dbReference type="FunFam" id="3.40.50.10210:FF:000001">
    <property type="entry name" value="Nicotinate-nucleotide--dimethylbenzimidazole phosphoribosyltransferase"/>
    <property type="match status" value="1"/>
</dbReference>
<dbReference type="AlphaFoldDB" id="A0A9X7W204"/>
<accession>A0A9X7W204</accession>
<dbReference type="Pfam" id="PF02277">
    <property type="entry name" value="DBI_PRT"/>
    <property type="match status" value="1"/>
</dbReference>